<keyword evidence="2" id="KW-1185">Reference proteome</keyword>
<name>A0ABN5Z183_9MYCO</name>
<evidence type="ECO:0000313" key="1">
    <source>
        <dbReference type="EMBL" id="BBX87910.1"/>
    </source>
</evidence>
<protein>
    <submittedName>
        <fullName evidence="1">Uncharacterized protein</fullName>
    </submittedName>
</protein>
<accession>A0ABN5Z183</accession>
<proteinExistence type="predicted"/>
<gene>
    <name evidence="1" type="ORF">MAUB_57830</name>
</gene>
<dbReference type="EMBL" id="AP022577">
    <property type="protein sequence ID" value="BBX87910.1"/>
    <property type="molecule type" value="Genomic_DNA"/>
</dbReference>
<reference evidence="1 2" key="1">
    <citation type="journal article" date="2019" name="Emerg. Microbes Infect.">
        <title>Comprehensive subspecies identification of 175 nontuberculous mycobacteria species based on 7547 genomic profiles.</title>
        <authorList>
            <person name="Matsumoto Y."/>
            <person name="Kinjo T."/>
            <person name="Motooka D."/>
            <person name="Nabeya D."/>
            <person name="Jung N."/>
            <person name="Uechi K."/>
            <person name="Horii T."/>
            <person name="Iida T."/>
            <person name="Fujita J."/>
            <person name="Nakamura S."/>
        </authorList>
    </citation>
    <scope>NUCLEOTIDE SEQUENCE [LARGE SCALE GENOMIC DNA]</scope>
    <source>
        <strain evidence="1 2">JCM 15296</strain>
    </source>
</reference>
<dbReference type="RefSeq" id="WP_138230344.1">
    <property type="nucleotide sequence ID" value="NZ_POTN01000024.1"/>
</dbReference>
<evidence type="ECO:0000313" key="2">
    <source>
        <dbReference type="Proteomes" id="UP000465609"/>
    </source>
</evidence>
<dbReference type="Proteomes" id="UP000465609">
    <property type="component" value="Chromosome"/>
</dbReference>
<organism evidence="1 2">
    <name type="scientific">Mycolicibacterium aubagnense</name>
    <dbReference type="NCBI Taxonomy" id="319707"/>
    <lineage>
        <taxon>Bacteria</taxon>
        <taxon>Bacillati</taxon>
        <taxon>Actinomycetota</taxon>
        <taxon>Actinomycetes</taxon>
        <taxon>Mycobacteriales</taxon>
        <taxon>Mycobacteriaceae</taxon>
        <taxon>Mycolicibacterium</taxon>
    </lineage>
</organism>
<sequence>MGIPEGGFEVLAEAGWVTVIDARSGGCGFPCPDTDNRFAVAATLRDAGFKPHVSPGGGLYATRVG</sequence>